<evidence type="ECO:0000256" key="7">
    <source>
        <dbReference type="ARBA" id="ARBA00022967"/>
    </source>
</evidence>
<dbReference type="SUPFAM" id="SSF81452">
    <property type="entry name" value="Cytochrome c oxidase subunit III-like"/>
    <property type="match status" value="1"/>
</dbReference>
<evidence type="ECO:0000256" key="3">
    <source>
        <dbReference type="ARBA" id="ARBA00011164"/>
    </source>
</evidence>
<comment type="function">
    <text evidence="11">Component of the cytochrome c oxidase, the last enzyme in the mitochondrial electron transport chain which drives oxidative phosphorylation. The respiratory chain contains 3 multisubunit complexes succinate dehydrogenase (complex II, CII), ubiquinol-cytochrome c oxidoreductase (cytochrome b-c1 complex, complex III, CIII) and cytochrome c oxidase (complex IV, CIV), that cooperate to transfer electrons derived from NADH and succinate to molecular oxygen, creating an electrochemical gradient over the inner membrane that drives transmembrane transport and the ATP synthase. Cytochrome c oxidase is the component of the respiratory chain that catalyzes the reduction of oxygen to water. Electrons originating from reduced cytochrome c in the intermembrane space (IMS) are transferred via the dinuclear copper A center (CU(A)) of subunit 2 and heme A of subunit 1 to the active site in subunit 1, a binuclear center (BNC) formed by heme A3 and copper B (CU(B)). The BNC reduces molecular oxygen to 2 water molecules using 4 electrons from cytochrome c in the IMS and 4 protons from the mitochondrial matrix.</text>
</comment>
<evidence type="ECO:0000259" key="13">
    <source>
        <dbReference type="PROSITE" id="PS50253"/>
    </source>
</evidence>
<dbReference type="EMBL" id="KX881372">
    <property type="protein sequence ID" value="ART66035.1"/>
    <property type="molecule type" value="Genomic_DNA"/>
</dbReference>
<feature type="transmembrane region" description="Helical" evidence="12">
    <location>
        <begin position="79"/>
        <end position="107"/>
    </location>
</feature>
<evidence type="ECO:0000256" key="2">
    <source>
        <dbReference type="ARBA" id="ARBA00010581"/>
    </source>
</evidence>
<keyword evidence="6" id="KW-0999">Mitochondrion inner membrane</keyword>
<evidence type="ECO:0000256" key="6">
    <source>
        <dbReference type="ARBA" id="ARBA00022792"/>
    </source>
</evidence>
<dbReference type="Pfam" id="PF00510">
    <property type="entry name" value="COX3"/>
    <property type="match status" value="1"/>
</dbReference>
<feature type="transmembrane region" description="Helical" evidence="12">
    <location>
        <begin position="159"/>
        <end position="179"/>
    </location>
</feature>
<comment type="subcellular location">
    <subcellularLocation>
        <location evidence="1">Mitochondrion inner membrane</location>
        <topology evidence="1">Multi-pass membrane protein</topology>
    </subcellularLocation>
</comment>
<dbReference type="InterPro" id="IPR013833">
    <property type="entry name" value="Cyt_c_oxidase_su3_a-hlx"/>
</dbReference>
<dbReference type="InterPro" id="IPR033945">
    <property type="entry name" value="Cyt_c_oxase_su3_dom"/>
</dbReference>
<keyword evidence="9 12" id="KW-0472">Membrane</keyword>
<evidence type="ECO:0000256" key="1">
    <source>
        <dbReference type="ARBA" id="ARBA00004448"/>
    </source>
</evidence>
<dbReference type="GO" id="GO:0005743">
    <property type="term" value="C:mitochondrial inner membrane"/>
    <property type="evidence" value="ECO:0007669"/>
    <property type="project" value="UniProtKB-SubCell"/>
</dbReference>
<protein>
    <recommendedName>
        <fullName evidence="4 11">Cytochrome c oxidase subunit 3</fullName>
    </recommendedName>
</protein>
<evidence type="ECO:0000256" key="5">
    <source>
        <dbReference type="ARBA" id="ARBA00022692"/>
    </source>
</evidence>
<organism evidence="14">
    <name type="scientific">Diploderma flaviceps</name>
    <dbReference type="NCBI Taxonomy" id="52218"/>
    <lineage>
        <taxon>Eukaryota</taxon>
        <taxon>Metazoa</taxon>
        <taxon>Chordata</taxon>
        <taxon>Craniata</taxon>
        <taxon>Vertebrata</taxon>
        <taxon>Euteleostomi</taxon>
        <taxon>Lepidosauria</taxon>
        <taxon>Squamata</taxon>
        <taxon>Bifurcata</taxon>
        <taxon>Unidentata</taxon>
        <taxon>Episquamata</taxon>
        <taxon>Toxicofera</taxon>
        <taxon>Iguania</taxon>
        <taxon>Acrodonta</taxon>
        <taxon>Agamidae</taxon>
        <taxon>Draconinae</taxon>
        <taxon>Diploderma</taxon>
    </lineage>
</organism>
<dbReference type="GO" id="GO:0006123">
    <property type="term" value="P:mitochondrial electron transport, cytochrome c to oxygen"/>
    <property type="evidence" value="ECO:0007669"/>
    <property type="project" value="TreeGrafter"/>
</dbReference>
<evidence type="ECO:0000313" key="14">
    <source>
        <dbReference type="EMBL" id="ART66035.1"/>
    </source>
</evidence>
<feature type="transmembrane region" description="Helical" evidence="12">
    <location>
        <begin position="127"/>
        <end position="147"/>
    </location>
</feature>
<dbReference type="InterPro" id="IPR024791">
    <property type="entry name" value="Cyt_c/ubiquinol_Oxase_su3"/>
</dbReference>
<dbReference type="Gene3D" id="1.10.287.70">
    <property type="match status" value="1"/>
</dbReference>
<evidence type="ECO:0000256" key="4">
    <source>
        <dbReference type="ARBA" id="ARBA00015944"/>
    </source>
</evidence>
<comment type="subunit">
    <text evidence="3">Component of the cytochrome c oxidase (complex IV, CIV), a multisubunit enzyme composed of a catalytic core of 3 subunits and several supernumerary subunits. The complex exists as a monomer or a dimer and forms supercomplexes (SCs) in the inner mitochondrial membrane with ubiquinol-cytochrome c oxidoreductase (cytochrome b-c1 complex, complex III, CIII).</text>
</comment>
<feature type="transmembrane region" description="Helical" evidence="12">
    <location>
        <begin position="16"/>
        <end position="35"/>
    </location>
</feature>
<comment type="similarity">
    <text evidence="2 11">Belongs to the cytochrome c oxidase subunit 3 family.</text>
</comment>
<dbReference type="PANTHER" id="PTHR11403">
    <property type="entry name" value="CYTOCHROME C OXIDASE SUBUNIT III"/>
    <property type="match status" value="1"/>
</dbReference>
<gene>
    <name evidence="14" type="primary">CO3</name>
</gene>
<accession>A0A384UGH3</accession>
<dbReference type="GO" id="GO:0004129">
    <property type="term" value="F:cytochrome-c oxidase activity"/>
    <property type="evidence" value="ECO:0007669"/>
    <property type="project" value="UniProtKB-EC"/>
</dbReference>
<sequence>MTHQMHPFHMVTPSPWPILAAVSTLILTSGLVLWMHSKTTALLTLGLSTLLLTAFQWWRDITREGTLQGHHTKKVQKGLRYGMILFITSEVLFFFGFFWTFFFLSFSPSHHLGLQWPPKGISTMDPFEIPMLNTMVLLASGLTVTWAHHSIMEGNQKNSINALIMTIMLGLYFTALQAMEYHEAKFSISDGVYGSTFFVTTGFHGLHVMIGTTFLATCLMRQKLHHFTTSHHFGFEAAAWYWHFVDLVWIFLFISIYWWGS</sequence>
<dbReference type="PROSITE" id="PS50253">
    <property type="entry name" value="COX3"/>
    <property type="match status" value="1"/>
</dbReference>
<keyword evidence="11 14" id="KW-0496">Mitochondrion</keyword>
<dbReference type="CDD" id="cd01665">
    <property type="entry name" value="Cyt_c_Oxidase_III"/>
    <property type="match status" value="1"/>
</dbReference>
<dbReference type="FunFam" id="1.20.120.80:FF:000002">
    <property type="entry name" value="Cytochrome c oxidase subunit 3"/>
    <property type="match status" value="1"/>
</dbReference>
<evidence type="ECO:0000256" key="12">
    <source>
        <dbReference type="SAM" id="Phobius"/>
    </source>
</evidence>
<feature type="transmembrane region" description="Helical" evidence="12">
    <location>
        <begin position="191"/>
        <end position="219"/>
    </location>
</feature>
<evidence type="ECO:0000256" key="10">
    <source>
        <dbReference type="ARBA" id="ARBA00049512"/>
    </source>
</evidence>
<evidence type="ECO:0000256" key="9">
    <source>
        <dbReference type="ARBA" id="ARBA00023136"/>
    </source>
</evidence>
<feature type="transmembrane region" description="Helical" evidence="12">
    <location>
        <begin position="240"/>
        <end position="260"/>
    </location>
</feature>
<keyword evidence="7" id="KW-1278">Translocase</keyword>
<feature type="domain" description="Heme-copper oxidase subunit III family profile" evidence="13">
    <location>
        <begin position="4"/>
        <end position="261"/>
    </location>
</feature>
<evidence type="ECO:0000256" key="11">
    <source>
        <dbReference type="RuleBase" id="RU003375"/>
    </source>
</evidence>
<dbReference type="InterPro" id="IPR000298">
    <property type="entry name" value="Cyt_c_oxidase-like_su3"/>
</dbReference>
<proteinExistence type="inferred from homology"/>
<dbReference type="FunFam" id="1.10.287.70:FF:000082">
    <property type="entry name" value="Cytochrome c oxidase subunit 3"/>
    <property type="match status" value="1"/>
</dbReference>
<dbReference type="GO" id="GO:0045277">
    <property type="term" value="C:respiratory chain complex IV"/>
    <property type="evidence" value="ECO:0007669"/>
    <property type="project" value="UniProtKB-ARBA"/>
</dbReference>
<name>A0A384UGH3_9SAUR</name>
<dbReference type="AlphaFoldDB" id="A0A384UGH3"/>
<dbReference type="InterPro" id="IPR035973">
    <property type="entry name" value="Cyt_c_oxidase_su3-like_sf"/>
</dbReference>
<geneLocation type="mitochondrion" evidence="14"/>
<keyword evidence="5 11" id="KW-0812">Transmembrane</keyword>
<dbReference type="Gene3D" id="1.20.120.80">
    <property type="entry name" value="Cytochrome c oxidase, subunit III, four-helix bundle"/>
    <property type="match status" value="1"/>
</dbReference>
<dbReference type="PANTHER" id="PTHR11403:SF7">
    <property type="entry name" value="CYTOCHROME C OXIDASE SUBUNIT 3"/>
    <property type="match status" value="1"/>
</dbReference>
<comment type="catalytic activity">
    <reaction evidence="10">
        <text>4 Fe(II)-[cytochrome c] + O2 + 8 H(+)(in) = 4 Fe(III)-[cytochrome c] + 2 H2O + 4 H(+)(out)</text>
        <dbReference type="Rhea" id="RHEA:11436"/>
        <dbReference type="Rhea" id="RHEA-COMP:10350"/>
        <dbReference type="Rhea" id="RHEA-COMP:14399"/>
        <dbReference type="ChEBI" id="CHEBI:15377"/>
        <dbReference type="ChEBI" id="CHEBI:15378"/>
        <dbReference type="ChEBI" id="CHEBI:15379"/>
        <dbReference type="ChEBI" id="CHEBI:29033"/>
        <dbReference type="ChEBI" id="CHEBI:29034"/>
        <dbReference type="EC" id="7.1.1.9"/>
    </reaction>
    <physiologicalReaction direction="left-to-right" evidence="10">
        <dbReference type="Rhea" id="RHEA:11437"/>
    </physiologicalReaction>
</comment>
<keyword evidence="8 12" id="KW-1133">Transmembrane helix</keyword>
<reference evidence="14" key="1">
    <citation type="submission" date="2016-09" db="EMBL/GenBank/DDBJ databases">
        <title>The complete mitochondrial genomes of Japalura flaviceps and the gene rearrangement and phylogenetic reconstruction among Agamidae species.</title>
        <authorList>
            <person name="Yu J."/>
        </authorList>
    </citation>
    <scope>NUCLEOTIDE SEQUENCE</scope>
</reference>
<evidence type="ECO:0000256" key="8">
    <source>
        <dbReference type="ARBA" id="ARBA00022989"/>
    </source>
</evidence>